<gene>
    <name evidence="3" type="ORF">NQ318_017875</name>
</gene>
<evidence type="ECO:0000256" key="1">
    <source>
        <dbReference type="SAM" id="MobiDB-lite"/>
    </source>
</evidence>
<evidence type="ECO:0000313" key="3">
    <source>
        <dbReference type="EMBL" id="KAJ8948707.1"/>
    </source>
</evidence>
<dbReference type="AlphaFoldDB" id="A0AAV8YC83"/>
<keyword evidence="4" id="KW-1185">Reference proteome</keyword>
<dbReference type="PANTHER" id="PTHR46599:SF3">
    <property type="entry name" value="PIGGYBAC TRANSPOSABLE ELEMENT-DERIVED PROTEIN 4"/>
    <property type="match status" value="1"/>
</dbReference>
<sequence>MAYFDRDRHRPLTERELEIETDSLWANEKASDPDDDVFGGLSDDDNDDYVQEQQSDTDNEQSEKDEGEKECSTSRRNVSSILGKNGHRWSIEVPTRLGRPRRESIVLHLPGPKREAKYVRFPIESWNLLFNEQMMNIIVLHTNEEISRKCQNALPQSYKKPTSTTEIKGFIGLLYLSGALRISNSNIDELWSVKYGNGIFRATMSQQRFQFLALCLRFDDKTDRAARKLVDKFAHIHASGINAMVLFSLANPQWKEDPKNNRKKFLKELAIALIKPHLEERLHVTNLQASLRLKISEILGVDVPQRDNFEVNLPKRTSSPTKHEVVTNRDPIASAGVWQASGFSMELFGLKVEIAFLPYTLGVGTPATYCAELQLDLATSRFPRRRVAGLYNEFVPPENPNSKSTLVQSRFLKAFEKKVREIINICTSSAACCLDDSVSAENKF</sequence>
<organism evidence="3 4">
    <name type="scientific">Aromia moschata</name>
    <dbReference type="NCBI Taxonomy" id="1265417"/>
    <lineage>
        <taxon>Eukaryota</taxon>
        <taxon>Metazoa</taxon>
        <taxon>Ecdysozoa</taxon>
        <taxon>Arthropoda</taxon>
        <taxon>Hexapoda</taxon>
        <taxon>Insecta</taxon>
        <taxon>Pterygota</taxon>
        <taxon>Neoptera</taxon>
        <taxon>Endopterygota</taxon>
        <taxon>Coleoptera</taxon>
        <taxon>Polyphaga</taxon>
        <taxon>Cucujiformia</taxon>
        <taxon>Chrysomeloidea</taxon>
        <taxon>Cerambycidae</taxon>
        <taxon>Cerambycinae</taxon>
        <taxon>Callichromatini</taxon>
        <taxon>Aromia</taxon>
    </lineage>
</organism>
<dbReference type="Proteomes" id="UP001162162">
    <property type="component" value="Unassembled WGS sequence"/>
</dbReference>
<evidence type="ECO:0000259" key="2">
    <source>
        <dbReference type="Pfam" id="PF13843"/>
    </source>
</evidence>
<reference evidence="3" key="1">
    <citation type="journal article" date="2023" name="Insect Mol. Biol.">
        <title>Genome sequencing provides insights into the evolution of gene families encoding plant cell wall-degrading enzymes in longhorned beetles.</title>
        <authorList>
            <person name="Shin N.R."/>
            <person name="Okamura Y."/>
            <person name="Kirsch R."/>
            <person name="Pauchet Y."/>
        </authorList>
    </citation>
    <scope>NUCLEOTIDE SEQUENCE</scope>
    <source>
        <strain evidence="3">AMC_N1</strain>
    </source>
</reference>
<protein>
    <recommendedName>
        <fullName evidence="2">PiggyBac transposable element-derived protein domain-containing protein</fullName>
    </recommendedName>
</protein>
<feature type="compositionally biased region" description="Basic and acidic residues" evidence="1">
    <location>
        <begin position="1"/>
        <end position="18"/>
    </location>
</feature>
<dbReference type="PANTHER" id="PTHR46599">
    <property type="entry name" value="PIGGYBAC TRANSPOSABLE ELEMENT-DERIVED PROTEIN 4"/>
    <property type="match status" value="1"/>
</dbReference>
<feature type="region of interest" description="Disordered" evidence="1">
    <location>
        <begin position="1"/>
        <end position="77"/>
    </location>
</feature>
<proteinExistence type="predicted"/>
<feature type="compositionally biased region" description="Basic and acidic residues" evidence="1">
    <location>
        <begin position="61"/>
        <end position="73"/>
    </location>
</feature>
<evidence type="ECO:0000313" key="4">
    <source>
        <dbReference type="Proteomes" id="UP001162162"/>
    </source>
</evidence>
<name>A0AAV8YC83_9CUCU</name>
<feature type="compositionally biased region" description="Acidic residues" evidence="1">
    <location>
        <begin position="33"/>
        <end position="60"/>
    </location>
</feature>
<dbReference type="Pfam" id="PF13843">
    <property type="entry name" value="DDE_Tnp_1_7"/>
    <property type="match status" value="1"/>
</dbReference>
<feature type="domain" description="PiggyBac transposable element-derived protein" evidence="2">
    <location>
        <begin position="122"/>
        <end position="234"/>
    </location>
</feature>
<dbReference type="EMBL" id="JAPWTK010000131">
    <property type="protein sequence ID" value="KAJ8948707.1"/>
    <property type="molecule type" value="Genomic_DNA"/>
</dbReference>
<comment type="caution">
    <text evidence="3">The sequence shown here is derived from an EMBL/GenBank/DDBJ whole genome shotgun (WGS) entry which is preliminary data.</text>
</comment>
<dbReference type="InterPro" id="IPR029526">
    <property type="entry name" value="PGBD"/>
</dbReference>
<accession>A0AAV8YC83</accession>